<dbReference type="PANTHER" id="PTHR12289:SF41">
    <property type="entry name" value="FAILED AXON CONNECTIONS-RELATED"/>
    <property type="match status" value="1"/>
</dbReference>
<dbReference type="GO" id="GO:0005737">
    <property type="term" value="C:cytoplasm"/>
    <property type="evidence" value="ECO:0000318"/>
    <property type="project" value="GO_Central"/>
</dbReference>
<gene>
    <name evidence="4" type="ORF">DAPPUDRAFT_192692</name>
</gene>
<dbReference type="AlphaFoldDB" id="E9FZN9"/>
<organism evidence="4 5">
    <name type="scientific">Daphnia pulex</name>
    <name type="common">Water flea</name>
    <dbReference type="NCBI Taxonomy" id="6669"/>
    <lineage>
        <taxon>Eukaryota</taxon>
        <taxon>Metazoa</taxon>
        <taxon>Ecdysozoa</taxon>
        <taxon>Arthropoda</taxon>
        <taxon>Crustacea</taxon>
        <taxon>Branchiopoda</taxon>
        <taxon>Diplostraca</taxon>
        <taxon>Cladocera</taxon>
        <taxon>Anomopoda</taxon>
        <taxon>Daphniidae</taxon>
        <taxon>Daphnia</taxon>
    </lineage>
</organism>
<dbReference type="SUPFAM" id="SSF47616">
    <property type="entry name" value="GST C-terminal domain-like"/>
    <property type="match status" value="1"/>
</dbReference>
<dbReference type="InParanoid" id="E9FZN9"/>
<sequence>MSGCNKKKFPAAKDVVLLHQLDRGIFTPSISPFPLKLETYMRMAGISYENDFKNPMGPKGKTPWMTFNGNDYCDSQLCLELLASKFQKDFSSDLTAEERAIARSFQIMTEEHLYWVLVLWRWVYTKGKTLWDVQMNLPTGLRLVMPLAVRRIKAQASAQGLGRHSKDDVIEMGRKDLRAISDYLGTKPYFTGDKPTEMDCAMFGCLAQLVWSMQGSPYEEQMKGEFANLKEFCERMKEKFWPDWDQCLSPPRLNVS</sequence>
<evidence type="ECO:0000259" key="3">
    <source>
        <dbReference type="Pfam" id="PF17172"/>
    </source>
</evidence>
<dbReference type="InterPro" id="IPR050931">
    <property type="entry name" value="Mito_Protein_Transport_Metaxin"/>
</dbReference>
<dbReference type="HOGENOM" id="CLU_044137_1_2_1"/>
<dbReference type="Gene3D" id="1.20.1050.10">
    <property type="match status" value="1"/>
</dbReference>
<dbReference type="InterPro" id="IPR026928">
    <property type="entry name" value="FAX/IsoI-like"/>
</dbReference>
<name>E9FZN9_DAPPU</name>
<dbReference type="InterPro" id="IPR036249">
    <property type="entry name" value="Thioredoxin-like_sf"/>
</dbReference>
<dbReference type="Pfam" id="PF17172">
    <property type="entry name" value="GST_N_4"/>
    <property type="match status" value="1"/>
</dbReference>
<dbReference type="SFLD" id="SFLDS00019">
    <property type="entry name" value="Glutathione_Transferase_(cytos"/>
    <property type="match status" value="1"/>
</dbReference>
<comment type="similarity">
    <text evidence="1">Belongs to the FAX family.</text>
</comment>
<evidence type="ECO:0000313" key="4">
    <source>
        <dbReference type="EMBL" id="EFX87090.1"/>
    </source>
</evidence>
<dbReference type="InterPro" id="IPR012336">
    <property type="entry name" value="Thioredoxin-like_fold"/>
</dbReference>
<feature type="domain" description="Thioredoxin-like fold" evidence="3">
    <location>
        <begin position="32"/>
        <end position="125"/>
    </location>
</feature>
<dbReference type="Proteomes" id="UP000000305">
    <property type="component" value="Unassembled WGS sequence"/>
</dbReference>
<evidence type="ECO:0000259" key="2">
    <source>
        <dbReference type="Pfam" id="PF17171"/>
    </source>
</evidence>
<dbReference type="InterPro" id="IPR040079">
    <property type="entry name" value="Glutathione_S-Trfase"/>
</dbReference>
<keyword evidence="5" id="KW-1185">Reference proteome</keyword>
<dbReference type="KEGG" id="dpx:DAPPUDRAFT_192692"/>
<dbReference type="SFLD" id="SFLDG01180">
    <property type="entry name" value="SUF1"/>
    <property type="match status" value="1"/>
</dbReference>
<dbReference type="SFLD" id="SFLDG01200">
    <property type="entry name" value="SUF1.1"/>
    <property type="match status" value="1"/>
</dbReference>
<dbReference type="InterPro" id="IPR036282">
    <property type="entry name" value="Glutathione-S-Trfase_C_sf"/>
</dbReference>
<dbReference type="eggNOG" id="KOG4244">
    <property type="taxonomic scope" value="Eukaryota"/>
</dbReference>
<evidence type="ECO:0000256" key="1">
    <source>
        <dbReference type="ARBA" id="ARBA00006475"/>
    </source>
</evidence>
<feature type="domain" description="Metaxin glutathione S-transferase" evidence="2">
    <location>
        <begin position="174"/>
        <end position="236"/>
    </location>
</feature>
<dbReference type="OrthoDB" id="5809458at2759"/>
<dbReference type="Pfam" id="PF17171">
    <property type="entry name" value="GST_C_6"/>
    <property type="match status" value="1"/>
</dbReference>
<reference evidence="4 5" key="1">
    <citation type="journal article" date="2011" name="Science">
        <title>The ecoresponsive genome of Daphnia pulex.</title>
        <authorList>
            <person name="Colbourne J.K."/>
            <person name="Pfrender M.E."/>
            <person name="Gilbert D."/>
            <person name="Thomas W.K."/>
            <person name="Tucker A."/>
            <person name="Oakley T.H."/>
            <person name="Tokishita S."/>
            <person name="Aerts A."/>
            <person name="Arnold G.J."/>
            <person name="Basu M.K."/>
            <person name="Bauer D.J."/>
            <person name="Caceres C.E."/>
            <person name="Carmel L."/>
            <person name="Casola C."/>
            <person name="Choi J.H."/>
            <person name="Detter J.C."/>
            <person name="Dong Q."/>
            <person name="Dusheyko S."/>
            <person name="Eads B.D."/>
            <person name="Frohlich T."/>
            <person name="Geiler-Samerotte K.A."/>
            <person name="Gerlach D."/>
            <person name="Hatcher P."/>
            <person name="Jogdeo S."/>
            <person name="Krijgsveld J."/>
            <person name="Kriventseva E.V."/>
            <person name="Kultz D."/>
            <person name="Laforsch C."/>
            <person name="Lindquist E."/>
            <person name="Lopez J."/>
            <person name="Manak J.R."/>
            <person name="Muller J."/>
            <person name="Pangilinan J."/>
            <person name="Patwardhan R.P."/>
            <person name="Pitluck S."/>
            <person name="Pritham E.J."/>
            <person name="Rechtsteiner A."/>
            <person name="Rho M."/>
            <person name="Rogozin I.B."/>
            <person name="Sakarya O."/>
            <person name="Salamov A."/>
            <person name="Schaack S."/>
            <person name="Shapiro H."/>
            <person name="Shiga Y."/>
            <person name="Skalitzky C."/>
            <person name="Smith Z."/>
            <person name="Souvorov A."/>
            <person name="Sung W."/>
            <person name="Tang Z."/>
            <person name="Tsuchiya D."/>
            <person name="Tu H."/>
            <person name="Vos H."/>
            <person name="Wang M."/>
            <person name="Wolf Y.I."/>
            <person name="Yamagata H."/>
            <person name="Yamada T."/>
            <person name="Ye Y."/>
            <person name="Shaw J.R."/>
            <person name="Andrews J."/>
            <person name="Crease T.J."/>
            <person name="Tang H."/>
            <person name="Lucas S.M."/>
            <person name="Robertson H.M."/>
            <person name="Bork P."/>
            <person name="Koonin E.V."/>
            <person name="Zdobnov E.M."/>
            <person name="Grigoriev I.V."/>
            <person name="Lynch M."/>
            <person name="Boore J.L."/>
        </authorList>
    </citation>
    <scope>NUCLEOTIDE SEQUENCE [LARGE SCALE GENOMIC DNA]</scope>
</reference>
<protein>
    <submittedName>
        <fullName evidence="4">Uncharacterized protein</fullName>
    </submittedName>
</protein>
<proteinExistence type="inferred from homology"/>
<dbReference type="PhylomeDB" id="E9FZN9"/>
<dbReference type="SUPFAM" id="SSF52833">
    <property type="entry name" value="Thioredoxin-like"/>
    <property type="match status" value="1"/>
</dbReference>
<dbReference type="EMBL" id="GL732528">
    <property type="protein sequence ID" value="EFX87090.1"/>
    <property type="molecule type" value="Genomic_DNA"/>
</dbReference>
<accession>E9FZN9</accession>
<evidence type="ECO:0000313" key="5">
    <source>
        <dbReference type="Proteomes" id="UP000000305"/>
    </source>
</evidence>
<dbReference type="OMA" id="WQAWTEE"/>
<dbReference type="PANTHER" id="PTHR12289">
    <property type="entry name" value="METAXIN RELATED"/>
    <property type="match status" value="1"/>
</dbReference>
<dbReference type="InterPro" id="IPR033468">
    <property type="entry name" value="Metaxin_GST"/>
</dbReference>
<dbReference type="CDD" id="cd03193">
    <property type="entry name" value="GST_C_Metaxin"/>
    <property type="match status" value="1"/>
</dbReference>